<dbReference type="GO" id="GO:0016832">
    <property type="term" value="F:aldehyde-lyase activity"/>
    <property type="evidence" value="ECO:0007669"/>
    <property type="project" value="TreeGrafter"/>
</dbReference>
<feature type="domain" description="HpcH/HpaI aldolase/citrate lyase" evidence="4">
    <location>
        <begin position="23"/>
        <end position="201"/>
    </location>
</feature>
<dbReference type="OrthoDB" id="86160at2"/>
<dbReference type="InterPro" id="IPR050251">
    <property type="entry name" value="HpcH-HpaI_aldolase"/>
</dbReference>
<dbReference type="GO" id="GO:0046872">
    <property type="term" value="F:metal ion binding"/>
    <property type="evidence" value="ECO:0007669"/>
    <property type="project" value="UniProtKB-KW"/>
</dbReference>
<comment type="caution">
    <text evidence="5">The sequence shown here is derived from an EMBL/GenBank/DDBJ whole genome shotgun (WGS) entry which is preliminary data.</text>
</comment>
<dbReference type="SUPFAM" id="SSF51621">
    <property type="entry name" value="Phosphoenolpyruvate/pyruvate domain"/>
    <property type="match status" value="1"/>
</dbReference>
<dbReference type="InterPro" id="IPR040442">
    <property type="entry name" value="Pyrv_kinase-like_dom_sf"/>
</dbReference>
<dbReference type="GO" id="GO:0005737">
    <property type="term" value="C:cytoplasm"/>
    <property type="evidence" value="ECO:0007669"/>
    <property type="project" value="TreeGrafter"/>
</dbReference>
<evidence type="ECO:0000256" key="1">
    <source>
        <dbReference type="ARBA" id="ARBA00005568"/>
    </source>
</evidence>
<evidence type="ECO:0000256" key="3">
    <source>
        <dbReference type="ARBA" id="ARBA00023239"/>
    </source>
</evidence>
<reference evidence="5 6" key="1">
    <citation type="submission" date="2017-07" db="EMBL/GenBank/DDBJ databases">
        <title>Draft whole genome sequences of clinical Proprionibacteriaceae strains.</title>
        <authorList>
            <person name="Bernier A.-M."/>
            <person name="Bernard K."/>
            <person name="Domingo M.-C."/>
        </authorList>
    </citation>
    <scope>NUCLEOTIDE SEQUENCE [LARGE SCALE GENOMIC DNA]</scope>
    <source>
        <strain evidence="5 6">NML 030167</strain>
    </source>
</reference>
<name>A0A255GME7_9ACTN</name>
<dbReference type="RefSeq" id="WP_094404777.1">
    <property type="nucleotide sequence ID" value="NZ_NMVM01000004.1"/>
</dbReference>
<evidence type="ECO:0000313" key="5">
    <source>
        <dbReference type="EMBL" id="OYO16741.1"/>
    </source>
</evidence>
<dbReference type="Gene3D" id="3.20.20.60">
    <property type="entry name" value="Phosphoenolpyruvate-binding domains"/>
    <property type="match status" value="1"/>
</dbReference>
<sequence length="247" mass="26195">MSSIRQRLDAGERLIGALVRIPNEETIEMLAVAGMDFILLDCEHGPSDVQAVRQHIAAASMYRVPVLVRVGGSEPQLVLRALDQGAEGIVAPHTDSVQLAEELVRAVHYPPQGNRGFATYSRAGRFGTVPPEEHRRHQLEHTLVVAMIESPQAAADSAAILAVPGIDAVMIGTADLAAATGADDPTPAESVAAVHRACAATGTWRMDIRNTVDAAAAAYAEGAQLVVYNLTALQLELFQRAAAVRPD</sequence>
<dbReference type="AlphaFoldDB" id="A0A255GME7"/>
<dbReference type="PANTHER" id="PTHR30502:SF0">
    <property type="entry name" value="PHOSPHOENOLPYRUVATE CARBOXYLASE FAMILY PROTEIN"/>
    <property type="match status" value="1"/>
</dbReference>
<dbReference type="Pfam" id="PF03328">
    <property type="entry name" value="HpcH_HpaI"/>
    <property type="match status" value="1"/>
</dbReference>
<dbReference type="InterPro" id="IPR005000">
    <property type="entry name" value="Aldolase/citrate-lyase_domain"/>
</dbReference>
<evidence type="ECO:0000256" key="2">
    <source>
        <dbReference type="ARBA" id="ARBA00022723"/>
    </source>
</evidence>
<dbReference type="InterPro" id="IPR015813">
    <property type="entry name" value="Pyrv/PenolPyrv_kinase-like_dom"/>
</dbReference>
<comment type="similarity">
    <text evidence="1">Belongs to the HpcH/HpaI aldolase family.</text>
</comment>
<protein>
    <submittedName>
        <fullName evidence="5">2-dehydro-3-deoxyglucarate aldolase</fullName>
    </submittedName>
</protein>
<gene>
    <name evidence="5" type="ORF">CGZ94_03670</name>
</gene>
<keyword evidence="2" id="KW-0479">Metal-binding</keyword>
<proteinExistence type="inferred from homology"/>
<dbReference type="EMBL" id="NMVO01000002">
    <property type="protein sequence ID" value="OYO16741.1"/>
    <property type="molecule type" value="Genomic_DNA"/>
</dbReference>
<dbReference type="Proteomes" id="UP000215896">
    <property type="component" value="Unassembled WGS sequence"/>
</dbReference>
<organism evidence="5 6">
    <name type="scientific">Enemella evansiae</name>
    <dbReference type="NCBI Taxonomy" id="2016499"/>
    <lineage>
        <taxon>Bacteria</taxon>
        <taxon>Bacillati</taxon>
        <taxon>Actinomycetota</taxon>
        <taxon>Actinomycetes</taxon>
        <taxon>Propionibacteriales</taxon>
        <taxon>Propionibacteriaceae</taxon>
        <taxon>Enemella</taxon>
    </lineage>
</organism>
<keyword evidence="3" id="KW-0456">Lyase</keyword>
<evidence type="ECO:0000259" key="4">
    <source>
        <dbReference type="Pfam" id="PF03328"/>
    </source>
</evidence>
<evidence type="ECO:0000313" key="6">
    <source>
        <dbReference type="Proteomes" id="UP000215896"/>
    </source>
</evidence>
<keyword evidence="6" id="KW-1185">Reference proteome</keyword>
<dbReference type="PANTHER" id="PTHR30502">
    <property type="entry name" value="2-KETO-3-DEOXY-L-RHAMNONATE ALDOLASE"/>
    <property type="match status" value="1"/>
</dbReference>
<accession>A0A255GME7</accession>